<dbReference type="AlphaFoldDB" id="C8XF69"/>
<reference evidence="2 3" key="2">
    <citation type="journal article" date="2010" name="Stand. Genomic Sci.">
        <title>Complete genome sequence of Nakamurella multipartita type strain (Y-104).</title>
        <authorList>
            <person name="Tice H."/>
            <person name="Mayilraj S."/>
            <person name="Sims D."/>
            <person name="Lapidus A."/>
            <person name="Nolan M."/>
            <person name="Lucas S."/>
            <person name="Glavina Del Rio T."/>
            <person name="Copeland A."/>
            <person name="Cheng J.F."/>
            <person name="Meincke L."/>
            <person name="Bruce D."/>
            <person name="Goodwin L."/>
            <person name="Pitluck S."/>
            <person name="Ivanova N."/>
            <person name="Mavromatis K."/>
            <person name="Ovchinnikova G."/>
            <person name="Pati A."/>
            <person name="Chen A."/>
            <person name="Palaniappan K."/>
            <person name="Land M."/>
            <person name="Hauser L."/>
            <person name="Chang Y.J."/>
            <person name="Jeffries C.D."/>
            <person name="Detter J.C."/>
            <person name="Brettin T."/>
            <person name="Rohde M."/>
            <person name="Goker M."/>
            <person name="Bristow J."/>
            <person name="Eisen J.A."/>
            <person name="Markowitz V."/>
            <person name="Hugenholtz P."/>
            <person name="Kyrpides N.C."/>
            <person name="Klenk H.P."/>
            <person name="Chen F."/>
        </authorList>
    </citation>
    <scope>NUCLEOTIDE SEQUENCE [LARGE SCALE GENOMIC DNA]</scope>
    <source>
        <strain evidence="3">ATCC 700099 / DSM 44233 / CIP 104796 / JCM 9543 / NBRC 105858 / Y-104</strain>
    </source>
</reference>
<dbReference type="InParanoid" id="C8XF69"/>
<dbReference type="eggNOG" id="COG0702">
    <property type="taxonomic scope" value="Bacteria"/>
</dbReference>
<sequence precursor="true">MNPKIAVAGGTGLVGSMVVAEARAAGREPVVLARSAGVDLRTGVGLDAALDGVDAVIDVINIDTQRRRRAVELFGTATATLLRAEERAGVRHHVMLSIVGIDRVDTGYYAGKRRAEEVVTGGRVPWTILRSTQFHEFADLLLGLVPGPVVVVPTMLSRPVAAREVARHLVTLAGGPAAGRTPEIAGPQERRMADLVRRLARARGSRRAVLELPVLGAAATATARGALLPAEPGPRGIETFEQWLARTGRPGQLTPDDRVSDRR</sequence>
<name>C8XF69_NAKMY</name>
<dbReference type="SUPFAM" id="SSF51735">
    <property type="entry name" value="NAD(P)-binding Rossmann-fold domains"/>
    <property type="match status" value="1"/>
</dbReference>
<dbReference type="RefSeq" id="WP_015746861.1">
    <property type="nucleotide sequence ID" value="NC_013235.1"/>
</dbReference>
<keyword evidence="3" id="KW-1185">Reference proteome</keyword>
<accession>C8XF69</accession>
<gene>
    <name evidence="2" type="ordered locus">Namu_1560</name>
</gene>
<dbReference type="PANTHER" id="PTHR12126">
    <property type="entry name" value="NADH-UBIQUINONE OXIDOREDUCTASE 39 KDA SUBUNIT-RELATED"/>
    <property type="match status" value="1"/>
</dbReference>
<dbReference type="InterPro" id="IPR051207">
    <property type="entry name" value="ComplexI_NDUFA9_subunit"/>
</dbReference>
<evidence type="ECO:0000259" key="1">
    <source>
        <dbReference type="Pfam" id="PF13460"/>
    </source>
</evidence>
<proteinExistence type="predicted"/>
<dbReference type="InterPro" id="IPR016040">
    <property type="entry name" value="NAD(P)-bd_dom"/>
</dbReference>
<protein>
    <recommendedName>
        <fullName evidence="1">NAD(P)-binding domain-containing protein</fullName>
    </recommendedName>
</protein>
<dbReference type="Gene3D" id="3.40.50.720">
    <property type="entry name" value="NAD(P)-binding Rossmann-like Domain"/>
    <property type="match status" value="1"/>
</dbReference>
<dbReference type="Pfam" id="PF13460">
    <property type="entry name" value="NAD_binding_10"/>
    <property type="match status" value="1"/>
</dbReference>
<evidence type="ECO:0000313" key="3">
    <source>
        <dbReference type="Proteomes" id="UP000002218"/>
    </source>
</evidence>
<dbReference type="EMBL" id="CP001737">
    <property type="protein sequence ID" value="ACV77955.1"/>
    <property type="molecule type" value="Genomic_DNA"/>
</dbReference>
<dbReference type="STRING" id="479431.Namu_1560"/>
<dbReference type="GO" id="GO:0044877">
    <property type="term" value="F:protein-containing complex binding"/>
    <property type="evidence" value="ECO:0007669"/>
    <property type="project" value="TreeGrafter"/>
</dbReference>
<dbReference type="OrthoDB" id="9771302at2"/>
<dbReference type="Proteomes" id="UP000002218">
    <property type="component" value="Chromosome"/>
</dbReference>
<dbReference type="InterPro" id="IPR036291">
    <property type="entry name" value="NAD(P)-bd_dom_sf"/>
</dbReference>
<reference evidence="3" key="1">
    <citation type="submission" date="2009-09" db="EMBL/GenBank/DDBJ databases">
        <title>The complete genome of Nakamurella multipartita DSM 44233.</title>
        <authorList>
            <consortium name="US DOE Joint Genome Institute (JGI-PGF)"/>
            <person name="Lucas S."/>
            <person name="Copeland A."/>
            <person name="Lapidus A."/>
            <person name="Glavina del Rio T."/>
            <person name="Dalin E."/>
            <person name="Tice H."/>
            <person name="Bruce D."/>
            <person name="Goodwin L."/>
            <person name="Pitluck S."/>
            <person name="Kyrpides N."/>
            <person name="Mavromatis K."/>
            <person name="Ivanova N."/>
            <person name="Ovchinnikova G."/>
            <person name="Sims D."/>
            <person name="Meincke L."/>
            <person name="Brettin T."/>
            <person name="Detter J.C."/>
            <person name="Han C."/>
            <person name="Larimer F."/>
            <person name="Land M."/>
            <person name="Hauser L."/>
            <person name="Markowitz V."/>
            <person name="Cheng J.-F."/>
            <person name="Hugenholtz P."/>
            <person name="Woyke T."/>
            <person name="Wu D."/>
            <person name="Klenk H.-P."/>
            <person name="Eisen J.A."/>
        </authorList>
    </citation>
    <scope>NUCLEOTIDE SEQUENCE [LARGE SCALE GENOMIC DNA]</scope>
    <source>
        <strain evidence="3">ATCC 700099 / DSM 44233 / CIP 104796 / JCM 9543 / NBRC 105858 / Y-104</strain>
    </source>
</reference>
<dbReference type="HOGENOM" id="CLU_007383_5_1_11"/>
<dbReference type="KEGG" id="nml:Namu_1560"/>
<dbReference type="PANTHER" id="PTHR12126:SF11">
    <property type="entry name" value="NADH DEHYDROGENASE [UBIQUINONE] 1 ALPHA SUBCOMPLEX SUBUNIT 9, MITOCHONDRIAL"/>
    <property type="match status" value="1"/>
</dbReference>
<feature type="domain" description="NAD(P)-binding" evidence="1">
    <location>
        <begin position="9"/>
        <end position="136"/>
    </location>
</feature>
<organism evidence="2 3">
    <name type="scientific">Nakamurella multipartita (strain ATCC 700099 / DSM 44233 / CIP 104796 / JCM 9543 / NBRC 105858 / Y-104)</name>
    <name type="common">Microsphaera multipartita</name>
    <dbReference type="NCBI Taxonomy" id="479431"/>
    <lineage>
        <taxon>Bacteria</taxon>
        <taxon>Bacillati</taxon>
        <taxon>Actinomycetota</taxon>
        <taxon>Actinomycetes</taxon>
        <taxon>Nakamurellales</taxon>
        <taxon>Nakamurellaceae</taxon>
        <taxon>Nakamurella</taxon>
    </lineage>
</organism>
<evidence type="ECO:0000313" key="2">
    <source>
        <dbReference type="EMBL" id="ACV77955.1"/>
    </source>
</evidence>